<dbReference type="EMBL" id="CP036275">
    <property type="protein sequence ID" value="QDU36915.1"/>
    <property type="molecule type" value="Genomic_DNA"/>
</dbReference>
<dbReference type="AlphaFoldDB" id="A0A517Z367"/>
<gene>
    <name evidence="2" type="ORF">Mal4_12160</name>
</gene>
<accession>A0A517Z367</accession>
<evidence type="ECO:0000313" key="3">
    <source>
        <dbReference type="Proteomes" id="UP000320496"/>
    </source>
</evidence>
<organism evidence="2 3">
    <name type="scientific">Maioricimonas rarisocia</name>
    <dbReference type="NCBI Taxonomy" id="2528026"/>
    <lineage>
        <taxon>Bacteria</taxon>
        <taxon>Pseudomonadati</taxon>
        <taxon>Planctomycetota</taxon>
        <taxon>Planctomycetia</taxon>
        <taxon>Planctomycetales</taxon>
        <taxon>Planctomycetaceae</taxon>
        <taxon>Maioricimonas</taxon>
    </lineage>
</organism>
<evidence type="ECO:0000256" key="1">
    <source>
        <dbReference type="SAM" id="MobiDB-lite"/>
    </source>
</evidence>
<feature type="region of interest" description="Disordered" evidence="1">
    <location>
        <begin position="38"/>
        <end position="57"/>
    </location>
</feature>
<sequence length="205" mass="22925">MRPHQPRSFCRECCRRLLSQYGGRRSLPCVPSVFPVKSDERGTSRNEAQQSDGRGFEGLRLETRGRGTGYPRLLVNRGRRSWQEADTHWPHMLALKGKHATWPLTRPAHLHPSVSPCLRGCLLRSLTVAARHHSNVITRMSSLECHHSNDAAGPVPACMTHLLPLPSGLGYRQVLLHLANKPHFCSGSLSPCPCESRPYALTLLF</sequence>
<proteinExistence type="predicted"/>
<name>A0A517Z367_9PLAN</name>
<keyword evidence="3" id="KW-1185">Reference proteome</keyword>
<evidence type="ECO:0000313" key="2">
    <source>
        <dbReference type="EMBL" id="QDU36915.1"/>
    </source>
</evidence>
<reference evidence="2 3" key="1">
    <citation type="submission" date="2019-02" db="EMBL/GenBank/DDBJ databases">
        <title>Deep-cultivation of Planctomycetes and their phenomic and genomic characterization uncovers novel biology.</title>
        <authorList>
            <person name="Wiegand S."/>
            <person name="Jogler M."/>
            <person name="Boedeker C."/>
            <person name="Pinto D."/>
            <person name="Vollmers J."/>
            <person name="Rivas-Marin E."/>
            <person name="Kohn T."/>
            <person name="Peeters S.H."/>
            <person name="Heuer A."/>
            <person name="Rast P."/>
            <person name="Oberbeckmann S."/>
            <person name="Bunk B."/>
            <person name="Jeske O."/>
            <person name="Meyerdierks A."/>
            <person name="Storesund J.E."/>
            <person name="Kallscheuer N."/>
            <person name="Luecker S."/>
            <person name="Lage O.M."/>
            <person name="Pohl T."/>
            <person name="Merkel B.J."/>
            <person name="Hornburger P."/>
            <person name="Mueller R.-W."/>
            <person name="Bruemmer F."/>
            <person name="Labrenz M."/>
            <person name="Spormann A.M."/>
            <person name="Op den Camp H."/>
            <person name="Overmann J."/>
            <person name="Amann R."/>
            <person name="Jetten M.S.M."/>
            <person name="Mascher T."/>
            <person name="Medema M.H."/>
            <person name="Devos D.P."/>
            <person name="Kaster A.-K."/>
            <person name="Ovreas L."/>
            <person name="Rohde M."/>
            <person name="Galperin M.Y."/>
            <person name="Jogler C."/>
        </authorList>
    </citation>
    <scope>NUCLEOTIDE SEQUENCE [LARGE SCALE GENOMIC DNA]</scope>
    <source>
        <strain evidence="2 3">Mal4</strain>
    </source>
</reference>
<dbReference type="KEGG" id="mri:Mal4_12160"/>
<protein>
    <submittedName>
        <fullName evidence="2">Uncharacterized protein</fullName>
    </submittedName>
</protein>
<dbReference type="Proteomes" id="UP000320496">
    <property type="component" value="Chromosome"/>
</dbReference>